<feature type="domain" description="PKS/mFAS DH" evidence="9">
    <location>
        <begin position="1642"/>
        <end position="1905"/>
    </location>
</feature>
<feature type="active site" description="Proton acceptor; for dehydratase activity" evidence="6">
    <location>
        <position position="6522"/>
    </location>
</feature>
<dbReference type="InterPro" id="IPR020841">
    <property type="entry name" value="PKS_Beta-ketoAc_synthase_dom"/>
</dbReference>
<dbReference type="PATRIC" id="fig|927661.3.peg.3242"/>
<dbReference type="InterPro" id="IPR020806">
    <property type="entry name" value="PKS_PP-bd"/>
</dbReference>
<dbReference type="SMART" id="SM01294">
    <property type="entry name" value="PKS_PP_betabranch"/>
    <property type="match status" value="5"/>
</dbReference>
<evidence type="ECO:0000259" key="9">
    <source>
        <dbReference type="PROSITE" id="PS52019"/>
    </source>
</evidence>
<keyword evidence="4" id="KW-0511">Multifunctional enzyme</keyword>
<dbReference type="InterPro" id="IPR049552">
    <property type="entry name" value="PKS_DH_N"/>
</dbReference>
<dbReference type="SMART" id="SM00823">
    <property type="entry name" value="PKS_PP"/>
    <property type="match status" value="5"/>
</dbReference>
<keyword evidence="1" id="KW-0596">Phosphopantetheine</keyword>
<dbReference type="SMART" id="SM00825">
    <property type="entry name" value="PKS_KS"/>
    <property type="match status" value="4"/>
</dbReference>
<evidence type="ECO:0000256" key="4">
    <source>
        <dbReference type="ARBA" id="ARBA00023268"/>
    </source>
</evidence>
<dbReference type="InterPro" id="IPR014031">
    <property type="entry name" value="Ketoacyl_synth_C"/>
</dbReference>
<proteinExistence type="predicted"/>
<dbReference type="PROSITE" id="PS52004">
    <property type="entry name" value="KS3_2"/>
    <property type="match status" value="4"/>
</dbReference>
<evidence type="ECO:0000313" key="11">
    <source>
        <dbReference type="Proteomes" id="UP000021053"/>
    </source>
</evidence>
<dbReference type="SUPFAM" id="SSF53901">
    <property type="entry name" value="Thiolase-like"/>
    <property type="match status" value="4"/>
</dbReference>
<dbReference type="Pfam" id="PF14765">
    <property type="entry name" value="PS-DH"/>
    <property type="match status" value="5"/>
</dbReference>
<evidence type="ECO:0000259" key="8">
    <source>
        <dbReference type="PROSITE" id="PS52004"/>
    </source>
</evidence>
<keyword evidence="11" id="KW-1185">Reference proteome</keyword>
<dbReference type="Pfam" id="PF00109">
    <property type="entry name" value="ketoacyl-synt"/>
    <property type="match status" value="4"/>
</dbReference>
<dbReference type="PROSITE" id="PS50075">
    <property type="entry name" value="CARRIER"/>
    <property type="match status" value="5"/>
</dbReference>
<dbReference type="HOGENOM" id="CLU_000022_58_3_11"/>
<keyword evidence="5" id="KW-0012">Acyltransferase</keyword>
<evidence type="ECO:0000256" key="5">
    <source>
        <dbReference type="ARBA" id="ARBA00023315"/>
    </source>
</evidence>
<dbReference type="InterPro" id="IPR016035">
    <property type="entry name" value="Acyl_Trfase/lysoPLipase"/>
</dbReference>
<dbReference type="InterPro" id="IPR055123">
    <property type="entry name" value="SpnB-like_Rossmann"/>
</dbReference>
<organism evidence="10 11">
    <name type="scientific">Cryptosporangium arvum DSM 44712</name>
    <dbReference type="NCBI Taxonomy" id="927661"/>
    <lineage>
        <taxon>Bacteria</taxon>
        <taxon>Bacillati</taxon>
        <taxon>Actinomycetota</taxon>
        <taxon>Actinomycetes</taxon>
        <taxon>Cryptosporangiales</taxon>
        <taxon>Cryptosporangiaceae</taxon>
        <taxon>Cryptosporangium</taxon>
    </lineage>
</organism>
<feature type="domain" description="Ketosynthase family 3 (KS3)" evidence="8">
    <location>
        <begin position="810"/>
        <end position="1220"/>
    </location>
</feature>
<feature type="region of interest" description="C-terminal hotdog fold" evidence="6">
    <location>
        <begin position="6622"/>
        <end position="6773"/>
    </location>
</feature>
<dbReference type="Gene3D" id="1.10.1200.10">
    <property type="entry name" value="ACP-like"/>
    <property type="match status" value="5"/>
</dbReference>
<dbReference type="InterPro" id="IPR014030">
    <property type="entry name" value="Ketoacyl_synth_N"/>
</dbReference>
<feature type="active site" description="Proton acceptor; for dehydratase activity" evidence="6">
    <location>
        <position position="64"/>
    </location>
</feature>
<feature type="region of interest" description="N-terminal hotdog fold" evidence="6">
    <location>
        <begin position="3263"/>
        <end position="3383"/>
    </location>
</feature>
<feature type="region of interest" description="N-terminal hotdog fold" evidence="6">
    <location>
        <begin position="4890"/>
        <end position="5010"/>
    </location>
</feature>
<dbReference type="InterPro" id="IPR057326">
    <property type="entry name" value="KR_dom"/>
</dbReference>
<evidence type="ECO:0000313" key="10">
    <source>
        <dbReference type="EMBL" id="EXG82142.1"/>
    </source>
</evidence>
<dbReference type="RefSeq" id="WP_051570351.1">
    <property type="nucleotide sequence ID" value="NZ_KK073874.1"/>
</dbReference>
<dbReference type="SUPFAM" id="SSF52151">
    <property type="entry name" value="FabD/lysophospholipase-like"/>
    <property type="match status" value="4"/>
</dbReference>
<feature type="active site" description="Proton donor; for dehydratase activity" evidence="6">
    <location>
        <position position="224"/>
    </location>
</feature>
<feature type="domain" description="PKS/mFAS DH" evidence="9">
    <location>
        <begin position="32"/>
        <end position="297"/>
    </location>
</feature>
<feature type="domain" description="Carrier" evidence="7">
    <location>
        <begin position="717"/>
        <end position="792"/>
    </location>
</feature>
<name>A0A010ZY52_9ACTN</name>
<dbReference type="GO" id="GO:0006633">
    <property type="term" value="P:fatty acid biosynthetic process"/>
    <property type="evidence" value="ECO:0007669"/>
    <property type="project" value="InterPro"/>
</dbReference>
<feature type="domain" description="Carrier" evidence="7">
    <location>
        <begin position="2331"/>
        <end position="2406"/>
    </location>
</feature>
<dbReference type="Gene3D" id="3.40.47.10">
    <property type="match status" value="4"/>
</dbReference>
<evidence type="ECO:0000256" key="2">
    <source>
        <dbReference type="ARBA" id="ARBA00022553"/>
    </source>
</evidence>
<dbReference type="InterPro" id="IPR016039">
    <property type="entry name" value="Thiolase-like"/>
</dbReference>
<dbReference type="PROSITE" id="PS52019">
    <property type="entry name" value="PKS_MFAS_DH"/>
    <property type="match status" value="5"/>
</dbReference>
<dbReference type="SMART" id="SM00826">
    <property type="entry name" value="PKS_DH"/>
    <property type="match status" value="5"/>
</dbReference>
<feature type="region of interest" description="C-terminal hotdog fold" evidence="6">
    <location>
        <begin position="3395"/>
        <end position="3543"/>
    </location>
</feature>
<dbReference type="InterPro" id="IPR009081">
    <property type="entry name" value="PP-bd_ACP"/>
</dbReference>
<dbReference type="PROSITE" id="PS00012">
    <property type="entry name" value="PHOSPHOPANTETHEINE"/>
    <property type="match status" value="5"/>
</dbReference>
<feature type="active site" description="Proton donor; for dehydratase activity" evidence="6">
    <location>
        <position position="5080"/>
    </location>
</feature>
<feature type="active site" description="Proton donor; for dehydratase activity" evidence="6">
    <location>
        <position position="3453"/>
    </location>
</feature>
<feature type="region of interest" description="C-terminal hotdog fold" evidence="6">
    <location>
        <begin position="1774"/>
        <end position="1905"/>
    </location>
</feature>
<dbReference type="Gene3D" id="3.40.366.10">
    <property type="entry name" value="Malonyl-Coenzyme A Acyl Carrier Protein, domain 2"/>
    <property type="match status" value="4"/>
</dbReference>
<dbReference type="SMART" id="SM00822">
    <property type="entry name" value="PKS_KR"/>
    <property type="match status" value="5"/>
</dbReference>
<dbReference type="InterPro" id="IPR013968">
    <property type="entry name" value="PKS_KR"/>
</dbReference>
<dbReference type="Proteomes" id="UP000021053">
    <property type="component" value="Unassembled WGS sequence"/>
</dbReference>
<keyword evidence="2" id="KW-0597">Phosphoprotein</keyword>
<feature type="domain" description="Ketosynthase family 3 (KS3)" evidence="8">
    <location>
        <begin position="4044"/>
        <end position="4454"/>
    </location>
</feature>
<dbReference type="PROSITE" id="PS00606">
    <property type="entry name" value="KS3_1"/>
    <property type="match status" value="4"/>
</dbReference>
<dbReference type="InterPro" id="IPR036736">
    <property type="entry name" value="ACP-like_sf"/>
</dbReference>
<accession>A0A010ZY52</accession>
<dbReference type="GO" id="GO:0004315">
    <property type="term" value="F:3-oxoacyl-[acyl-carrier-protein] synthase activity"/>
    <property type="evidence" value="ECO:0007669"/>
    <property type="project" value="InterPro"/>
</dbReference>
<reference evidence="10 11" key="1">
    <citation type="submission" date="2013-07" db="EMBL/GenBank/DDBJ databases">
        <authorList>
            <consortium name="DOE Joint Genome Institute"/>
            <person name="Eisen J."/>
            <person name="Huntemann M."/>
            <person name="Han J."/>
            <person name="Chen A."/>
            <person name="Kyrpides N."/>
            <person name="Mavromatis K."/>
            <person name="Markowitz V."/>
            <person name="Palaniappan K."/>
            <person name="Ivanova N."/>
            <person name="Schaumberg A."/>
            <person name="Pati A."/>
            <person name="Liolios K."/>
            <person name="Nordberg H.P."/>
            <person name="Cantor M.N."/>
            <person name="Hua S.X."/>
            <person name="Woyke T."/>
        </authorList>
    </citation>
    <scope>NUCLEOTIDE SEQUENCE [LARGE SCALE GENOMIC DNA]</scope>
    <source>
        <strain evidence="10 11">DSM 44712</strain>
    </source>
</reference>
<dbReference type="InterPro" id="IPR042104">
    <property type="entry name" value="PKS_dehydratase_sf"/>
</dbReference>
<dbReference type="PANTHER" id="PTHR43775">
    <property type="entry name" value="FATTY ACID SYNTHASE"/>
    <property type="match status" value="1"/>
</dbReference>
<dbReference type="Pfam" id="PF02801">
    <property type="entry name" value="Ketoacyl-synt_C"/>
    <property type="match status" value="4"/>
</dbReference>
<dbReference type="Pfam" id="PF00550">
    <property type="entry name" value="PP-binding"/>
    <property type="match status" value="5"/>
</dbReference>
<feature type="region of interest" description="N-terminal hotdog fold" evidence="6">
    <location>
        <begin position="1642"/>
        <end position="1762"/>
    </location>
</feature>
<evidence type="ECO:0000256" key="3">
    <source>
        <dbReference type="ARBA" id="ARBA00022679"/>
    </source>
</evidence>
<feature type="active site" description="Proton acceptor; for dehydratase activity" evidence="6">
    <location>
        <position position="1674"/>
    </location>
</feature>
<dbReference type="Pfam" id="PF22953">
    <property type="entry name" value="SpnB_Rossmann"/>
    <property type="match status" value="5"/>
</dbReference>
<feature type="region of interest" description="N-terminal hotdog fold" evidence="6">
    <location>
        <begin position="32"/>
        <end position="154"/>
    </location>
</feature>
<dbReference type="InterPro" id="IPR020807">
    <property type="entry name" value="PKS_DH"/>
</dbReference>
<dbReference type="InterPro" id="IPR049551">
    <property type="entry name" value="PKS_DH_C"/>
</dbReference>
<evidence type="ECO:0000259" key="7">
    <source>
        <dbReference type="PROSITE" id="PS50075"/>
    </source>
</evidence>
<dbReference type="Gene3D" id="3.10.129.110">
    <property type="entry name" value="Polyketide synthase dehydratase"/>
    <property type="match status" value="5"/>
</dbReference>
<dbReference type="PANTHER" id="PTHR43775:SF51">
    <property type="entry name" value="INACTIVE PHENOLPHTHIOCEROL SYNTHESIS POLYKETIDE SYNTHASE TYPE I PKS1-RELATED"/>
    <property type="match status" value="1"/>
</dbReference>
<dbReference type="InterPro" id="IPR014043">
    <property type="entry name" value="Acyl_transferase_dom"/>
</dbReference>
<dbReference type="SUPFAM" id="SSF47336">
    <property type="entry name" value="ACP-like"/>
    <property type="match status" value="5"/>
</dbReference>
<dbReference type="FunFam" id="3.40.47.10:FF:000019">
    <property type="entry name" value="Polyketide synthase type I"/>
    <property type="match status" value="4"/>
</dbReference>
<dbReference type="Pfam" id="PF16197">
    <property type="entry name" value="KAsynt_C_assoc"/>
    <property type="match status" value="4"/>
</dbReference>
<dbReference type="Pfam" id="PF00698">
    <property type="entry name" value="Acyl_transf_1"/>
    <property type="match status" value="4"/>
</dbReference>
<dbReference type="SUPFAM" id="SSF51735">
    <property type="entry name" value="NAD(P)-binding Rossmann-fold domains"/>
    <property type="match status" value="10"/>
</dbReference>
<dbReference type="Pfam" id="PF21089">
    <property type="entry name" value="PKS_DH_N"/>
    <property type="match status" value="5"/>
</dbReference>
<feature type="region of interest" description="C-terminal hotdog fold" evidence="6">
    <location>
        <begin position="5022"/>
        <end position="5170"/>
    </location>
</feature>
<sequence length="7351" mass="762248">MPTYAFQRQRYWPATALGAGNPAGLGQVAAEHPLLGAAVDLADGSGVLLTGRISVSTQPWLAEHAVGGQVTLAGAVLLDLVGRAGVEVGCERIEELALHEPLVLTGNEPVDLQVRVEPVDASGLRPVSVHSRHADDSAWRHHAGGLLAPTTHAGTDSLGAWPPADAVEVPLDDRYEQLADVGFHYGPLFQGLRQAWRRGDEVFAAVELPETDVAGFGVHPALLDAAVQAGAIVGIDDGLPFVWQGVSVHATGATSLRVRLRRTAEDRVSLLAVDAAGDPVVTAESVLYRSVGGRSGPAERQLYTVDWPAVPVAPFAGEVVSCGDLSSADVGTVLMPIGGGTGDVVEDTHRLVAEVLAAVQDWLASDGTVGHRLVFVSHNAIGSDPAVEAAWGLVRSAQNEHPGVFGLVDVEHEDDLQKALGSDEPQVIVRGGVVRAARLVRHAGGGEAPDLRGTVLISGGLGGLGVLVARHLAERGASKLVLVGRTARDSAGVVAELSALGVDVVVEAADLADRAAAAAVVARHDIDAVVHAAGVLDDGVVGSLTAERVAGVLRPKVDAVWNLHELTPDAKAFVVFSSLAGVLGSPGQSSYAAGNAFLDALMVMRRSQGLPGQSIVWGPWDTGMAAAADVDRMSRSGVPALTADEGLALFDVALTADAAAVVGVRFDLAVLRGLTDVPPVLRALVRTRSRRVAVAGTAVAEGLVQQLTGLDDAARQTFAVDLVRGLVAQVLGHADPSAIKETRPFQELGFDSLTAIDLRNRLTAATGLRLPATLVFDYPNTLGLAGFVVDELVGGALPVPVAPATPKVADDPIVIVGMACRYPGGVSTPEDLWRLVMSGTDAVSEFPSDRGWDLAGLYHPDPDHAGTSYAREGGFLHEAAWFDPEFFGMSPRDAVGTDAQHRLLLETSWEAIERAGIDPVSLRGSQTGVFAGVMYSDYGGAGAAPSVASGRVSYTLGLEGPAVTVDTACSSSLVAVHLAAQALRSGECGLALAGGVTVMATPSAFIEFSRQRGLSPDGRCKSFSDAADGVGWSEGAGVLVLQRLSDARRDGNPVLAVVAGSAVNQDGASNGMTAPNGPSQQRVIRAALANAGLEPGQVDVVEAHGTGTTLGDPIEAQALLATYGQDRAEPLLLGSVKSNLGHTQAAAGVAGIIKIVEAMSHGVLPATLHVDRPSSHVDWESGNVALLTSAAPWPSTGQPRRAGVSSFGLSGTNAHVILEQPPTLVSAEPVDTVVPWVVTGKTPAALESQIGRLARAVDAHPVDVGWSLTRRSVFEQRAVFLADGTELARGAGADPTVGVVFTGQGAQRLGMGRELYERFPVFASALDDVLAGFDADVRSVMWGADAEALARTGFAQPALFAVEVALWRLVESFGVRPAVVAGHSIGEVTAAHVAGVLSLADACALVSARAALMDVLPAGGAMVAVNASEDDVRDLLGEDLALAAVNGPRAVVLSGTAEAVDRVVERLDVKCTRLSVSHAFHSPLMEPMLADFADALRDVTLQAPGLPVVSTVTGEVAALDSVDYWVEQVREPVRFADAVTAMRTLGVDTIVELGPDTALTALVDGGIATQRRDRPEVATLLGGLAQLFVRGAGITWSAAFAGLGGRRIELPTYAFQRQRYWPPVGVGALSNVSAAGLVAAEHPLLGAAVELADTGGVVLTGRLSVATQPWLAEHVVGGQVLLAGTALLDLAVRAGDEVGCARVEELTLYEPLVLAGNEPVDVQVRVGEPDAAGLRQVTIHSRRTGDWTQHAGGLLAPAARIVDEDFDVWPPEDATEVPLDGWYDRYAEAGFEYGPLFRGLRQAWRRGDEVFATLELPGADVAGFGVHPALLDAAVQVSALADVAGGLPFGWQGVSVYAAGATSLRVTLRRTGDDHVSLVAADAAGGIVVAVESLVFRSAQASAAGDGRLYTVDWPVVSATPYGGRVVEFGDLPSAEPATVLWRFGAGTGDVVADTHRAVAEVLAAVQEWLASDATVGHRLVFVSLNAIGSDPVVEAAWGLVRSAQSEHPGVFGLVDVEHEDDLPLALGSDEPQVLVRDGVVRAARLTKYTAEGAPPNLGGTVLGTVLVSGGLGGLGVLVARHLAERGASKLVLVSRSGMNAPAAAEVVAELSSLGVDVVVEAADLADRSAAESVLARHEIDAVVHAAGVLDDGVVGSLTASRVAGVLRPKVDAVWNLHELTPGAKAFVVFSSLAGVLGSPGQGSYAAANAFLDALMAARRADGLPGQSIIWGPWHTGMVGDSEAERMARSGVPPLSPAQGLALFDEALASDAPAVVGVQLDLRTWREAIEVPAVLRALVRTRSRRVAVAGTAVAEGLVQQLTALDDAARLAFAVDLVGGLVAQVLGHADASAINESRSFQELGFDSLAAIDLRNKLTAATGLRLPATLVFDYPNTLLLAGFVVDELLGSAAPVVVAPATPKVADDPIVIVGMACRYPGGVSSPEDLWRLVASGTDAVSEFPSDRGWDLAAVYHPDPDHAGTSYAREGGFLHEAAWFDPEFFGMSPRDAVGTDAQHRLLLETSWEAIERAGIDPVSLRGSQTGVFAGVMYSDYGGAGAAPSVASGRVSYTLGLEGPAVTVDTACSSSLVAVHLAAQALRSGECGLALAGGVTVMATPGAFVEFSRQRGLSPDGRCKSFSDDADGVGWSEGVGVVVLQRLSDAVRDGNPVLAVVAGSAINQDGASNGMTAPNGPSQQRVIRAALANAGLQPGQVDVVEAHGTGTTLGDPIEAQALLATYGQDRAEPLWLGSVKSNLGHTQAAAGVAGIIKMVEAMSRGVVPATLHVDQPSTHVDWESGNVSLLTESAAWPETGEPRRAGVSSFGLSGTNAHVILEQGPVVAAAPNRGAHVPAPVRAEAVVPWVVSAKSGAALDAQIGQVGRVDGHPVDIGWSLTGRSVFEHRAVLLDGLELARGVAADPVVGVVFTGQGAQRLGMGRELYDRFPVFASALDEVLAGFSTDVRSVMWGADPELLARTGFAQPALFAVEVALWRLVESFGVRPAAVAGHSIGEVTAAHVAGVLSLADACALVSARASLMDALPAGGAMLAVNASEDDVRDLLGEDLALAAVNGPRAVVLSGTAEAVDRAVERLDFKCTRLAVSHAFHSPLMDPMLADFGAAIRDLSLAGSRLPVVSTVTGEVAALDGVDYWVEQVREPVRFADAVDAMRALGVDTIVELGPDTALTALVDGGIATQRRDRPEVATLLSGLAQLFVRGADVSWTAAFAGLGGRRIELPTYAFQRQRYWPTAVLGTGNPAGLGQIAAEHPLLGAAVDLADDGAIALTGRIAVSTQPWLAEHVVGGQVLLAGTALVDLVVRAADEVGCARIDELTLHEPLILPAVESVDLLVRVGGPDAAGLRPVTIHSRQTGDWRHHATGLLAPSAQAALDVFASWPPENATEVSLDGWYDGFAEAGFEYGPLFQGLRQAWRLGDDVFATVELSDTDVAGFGVHPALLDAAVQAGALVQGVGGLPFVWQGVEVRASGATSLRVRLRPSGEGRFGIVATDPSGAPVVVVESVLLRAGGTARQVEPLYALEWSAVNADPYPGRVLEFGDLPSAEPATVLRRLGGGTGDVVADTHRTVAEVLAAVQEWLASDVTVGHRLVFVSNSAIGSDPVVEAAWGLVRSAQNEHPGVFGLVDVEDDDDLPLALGSDEPQVLVRDGVVRAARLTKYTAKGAAPDLGGAGLGGADLGGTVLVSGGLGGLGVIVARHLVERGASKLVLVSRSGLDTPGAHDVVTELSALGAEVVVEAADLADRAAVADVVARHEIDAVVHAAGVLDDGVVDKLTPERVAGVLRPKVDAVWHLHDLIRGAKAFVVFSSLAGVLGAPGQGSYAAANAFLDALMATRRASGQPALSIAWGPWDTGMTGGQRTGIPPLSPEQGLTMFDAALESEAAAVVATRFDLAVLRESAEVPATLRALVRSRSRRVAVTGAAVVDGLTQRLTGLDEKARRTFAVDLVRGLVAQVLGHADPSVISESRSFQELGFDSLAAIDLRNKLTTATGLRLPATLVFDYPNTGVLAGFVVDELLGSVAPVAVAPVTPKVVDDPIVIVGMACRYPGGVSTPEDLWRLVMSGTDAVSDFPSDRGWDLANLYHPDPDHPGTAYTREGGFLHEAAWFDPEFFGMSPRDAVGTDAQHRLLLETSWEAIERAGIDPVALRGSQTGVFAGVMYNDYGGAGSSPSVASGRVSYTLGLEGPAVTVDTACSSSLVAVHLAAQALRSGECGLALAGGVTVMATPAAFVEFSRQRGLSPDGRCKSFADAADGVGWSEGVGVLVLQRQSDARRDGNRILAVVAGSAINQDGASNGMTAPNGPSQQRVIRAALANAGLHPAQVDAVEAHGTGTTLGDPIEAQALLATYGQDRPEPLLLGSVKSNLGHTQAAAGVAGIIKMIQAMSHGVLPATLHVDQPSTHVDWEAGNVALLTESTPWPTTGQPRRAGVSSFGLSGTNAHVILEQPAAAAVPDRGAHVILEQGPVAAPAPADAVVPWVVSAKTPAALDAQVARIAQVEEHPVDVGWSLTGRAVFEHRAVLLGDRTEVARGAAADPTVGVVFTGQGAQRLGMGRELYARFPVFATALDEVLAGFAFDVRSVMWGDDAEILARTGWAQPALFAVEVALWRLVESFGVRPAAVAGHSIGEVTAAHVAGVLSLVDACALVSARAKLMDALPPGGAMVAVNASEEDVRDLLGEDLALAAVNGPRAVVLSGTAEAVDRVVERLDVKCTRLAVSHAFHSPLMEPMLTDFADALRDVTLQAPGLPVVSTVTGEVAALDSVDYWVEQVREPVRFADAVTAMRSLGVDTIVELGPDTALTALVDGGIATQRRDRPEVMMLLSGLAQLFVRGADVTWETAFAGLDPHRIDLPTYAFQRQRYWPATTLGAGNPTGLGLAAAEHPLLGATVELPDDGGVFLTGRISVTAQPWLAEHVVGGQVMLAGTALVDLVVRAGDEVGCERVDELTLHAPLVLAGNEPVDVQVRVDAADNSGRRAVTIHSRQADDWRHHATGVLAPSAQAAIDVFASWPPEGATEVPLDGWYDRFAELGFEYGPLFQGLRQAWRLGDDVFATLELPEADVAGFGVHPALLDAAVQTGGLVQGSGGLPFVWTGVEVRASGATSLRVRLRPSGEGRFEIVAADPSGTPVVVVESVLLRADGTAQQVEPLYAVEWSAVNADLYPGRVLELGDLPSAEPATVVRRLVASTGDVVADTHHLVTEVLAAMQEWLASDVTVGHRLVFVSRNAIGSDPVVEAAWGLVRSAQNEHPGVFGLVDVEHDDDLPLALGSDEPQVLVRDGVLRAARLATRTAAGAVAPDLGGTVLVSGGLGGLGVIVARHLVERGASKLVLVSRSGLDTPGAHDVVTELSALGAEVVVEAADLADRAAVAAVVARHEIDVVVHAAGVLDDGVVDKLTPERVAGVLRPKVDAAWNLHELIPAAKAFVVFSSLAGVLGSPGQGSYAAGNAFLDALMAARRAQGKPGLSIAWGPWDTGMIGAQRTGIPPLSPERGLAMFDAALESEAAAVVATRFDLRILRESAVPALLRTLVRTRSRRIAVDGTAAAEGLVQRLTALDTEGRQAAVVAMVQAQVAQILGHADAAAITVTRSFQELGFDSLAAIDLRNRLTATTGLRLPATLVFDYPNTGVLAGFVVDELLGSAAPVVVAPAAPKVADDPIVIVGMACRYPGGVSTPEDLWRLVMSGADAVSDFPTDRGWDLSSLYHPDPDHPGTAYTREGGFLHEAAWFDPEFFGMSPRDAVGTDAQHRLLLETSWEAIERAGIDPVALRGSQTGVFAGVMYSDYGGAGAAPSVASGRVSYTLGLEGPAVTVDTACSSSLVAVHLAAQALRSGECGLALAGGVTVMATPSAFIEFSRQRGLSPDGRCKSFSDSADGVGWSEGVGVLVLQRLSDARRDGNPVLAVVAGSAINQDGASNGMTAPNGPSQQRVIRAALANAGLNPAQVDVVEAHGTGTTLGDPIEAQALLATYGQDRAEPLWLGSIKSNLGHTQAAAGVAGIIKMIQAMAHGTMPRSLYADEPSTHVDWESGNVGLLTENVDWPTTGQPRRAGVSSFGISGTNAHVILEQPPVTPVPETTDAVVPWPVSARSAAALDAQLTRLTQVDYHPVDVGWSLTQRSVFEHRAVILPGGTELARGTAADPTLGVVFTGQGAQRLGMGRELYERFPAFAKALDEVLAGFAPDVRSVMWGDDAETLARTGWAQPALFAVEVALWRLIESFGIRPKMVAGHSIGEVTAAHVAGVLSLADACALVSARASLMDALPAGGAMVAVNASEEDVQGLLSDDLALAAVNGPHAVVLSGTAEAVERATERLTAKFTRLTVSHAFHSPLMDPMLEPFANAIGGIRLQTPALPLVSTVTGDQTEIDGADYWVEQVRRPVRFADAVAAMHELGVNTILELGPDTALTALVENGIAVQRRNRPEVPTLLTGLATLYVNGTDVDWTAAYAGLNPHRITLPAYPFQRQRYWPAGTSRTGDAAGLGQTPTEHPLLGAAVELAGGAVVLTGRISVSTQPWLAEHVVGGQVLLAGTALVDLVVRAGDEVGCERLDELTLHAPLVLAGNEPVDVQVRVETADNDGRRDVSIHSRHDGDWRHHASGVLAPSAQAAAETFSTWPPEGAAALDVDDWHDRLAAAGFSYGPLFQGLRQAWQLDGDVYAQLSLPDDVPVDVSGFGVHPALLDAAVQAGALLQGVNGLPFVWTGVEVRASGATSLRVRLRPTGDDRFEIVAVDAAGTPVAVIESVLLRAEATAQQVEPLYALEWSAVTAAPYRGPVLKLADLASAEPATVLWRLGGGTGGVVADTHRTVTEVLAAMQEWLASDVTVGHRLVFVSRNAIGSDPVVEAAWGLVRSAQNEHPGVFGLVDVEQDDDLPLALGSDEPQVLVRDGVLRAARLATRTAAGAAPDLAGARLGGADFGGANLGDTGLGGAVLGGTVLVSGGLGGLGVIVARHLAERGARKLVLVGRSGMDTPGAHEKVTELIALGAEVVVEAADLADRTAAEDVLSRHDINAVIHSAGVLDDGVVDKLTPERVAGVLRPKVDAAWNLHELTPNATVFVVFSSLAGVLGSPGQGSYAAGNAFLDALMAARRAQGKPGLSIAWGPWDTGMIGAQRTGIPPLSPERGLAMFDAALESEAAAVVATRFDLRILRESPVPAPLRTLVPARVTRAAVDGAAAAEGLTQRLAAMDPATRRETVLTMVRTQVAQVLAHADAGAVDDDRSFQELGFDSLTAIELRNRLTAVTGIRLPATLIFDYPTPAGLGDYVREALVPDTADPQDAVLTLLESLERALAATTVDAGLAREVESRLDGVRARLGDHGTGSADGFDFAAASDDEVFAALDAELGPDDKL</sequence>
<dbReference type="InterPro" id="IPR050091">
    <property type="entry name" value="PKS_NRPS_Biosynth_Enz"/>
</dbReference>
<feature type="active site" description="Proton donor; for dehydratase activity" evidence="6">
    <location>
        <position position="1832"/>
    </location>
</feature>
<dbReference type="SMART" id="SM00827">
    <property type="entry name" value="PKS_AT"/>
    <property type="match status" value="4"/>
</dbReference>
<evidence type="ECO:0000256" key="6">
    <source>
        <dbReference type="PROSITE-ProRule" id="PRU01363"/>
    </source>
</evidence>
<dbReference type="InterPro" id="IPR032821">
    <property type="entry name" value="PKS_assoc"/>
</dbReference>
<feature type="domain" description="Carrier" evidence="7">
    <location>
        <begin position="3951"/>
        <end position="4026"/>
    </location>
</feature>
<dbReference type="InterPro" id="IPR036291">
    <property type="entry name" value="NAD(P)-bd_dom_sf"/>
</dbReference>
<feature type="domain" description="Ketosynthase family 3 (KS3)" evidence="8">
    <location>
        <begin position="5661"/>
        <end position="6071"/>
    </location>
</feature>
<feature type="domain" description="PKS/mFAS DH" evidence="9">
    <location>
        <begin position="6491"/>
        <end position="6773"/>
    </location>
</feature>
<dbReference type="InterPro" id="IPR016036">
    <property type="entry name" value="Malonyl_transacylase_ACP-bd"/>
</dbReference>
<evidence type="ECO:0000256" key="1">
    <source>
        <dbReference type="ARBA" id="ARBA00022450"/>
    </source>
</evidence>
<feature type="domain" description="PKS/mFAS DH" evidence="9">
    <location>
        <begin position="3263"/>
        <end position="3543"/>
    </location>
</feature>
<feature type="region of interest" description="N-terminal hotdog fold" evidence="6">
    <location>
        <begin position="6491"/>
        <end position="6610"/>
    </location>
</feature>
<dbReference type="InterPro" id="IPR049900">
    <property type="entry name" value="PKS_mFAS_DH"/>
</dbReference>
<dbReference type="InterPro" id="IPR001227">
    <property type="entry name" value="Ac_transferase_dom_sf"/>
</dbReference>
<protein>
    <submittedName>
        <fullName evidence="10">Polyketide synthase family protein</fullName>
    </submittedName>
</protein>
<dbReference type="Pfam" id="PF08659">
    <property type="entry name" value="KR"/>
    <property type="match status" value="5"/>
</dbReference>
<dbReference type="SUPFAM" id="SSF55048">
    <property type="entry name" value="Probable ACP-binding domain of malonyl-CoA ACP transacylase"/>
    <property type="match status" value="4"/>
</dbReference>
<keyword evidence="3" id="KW-0808">Transferase</keyword>
<dbReference type="InterPro" id="IPR006162">
    <property type="entry name" value="Ppantetheine_attach_site"/>
</dbReference>
<feature type="region of interest" description="C-terminal hotdog fold" evidence="6">
    <location>
        <begin position="166"/>
        <end position="297"/>
    </location>
</feature>
<feature type="domain" description="Carrier" evidence="7">
    <location>
        <begin position="5568"/>
        <end position="5643"/>
    </location>
</feature>
<gene>
    <name evidence="10" type="ORF">CryarDRAFT_3284</name>
</gene>
<feature type="active site" description="Proton acceptor; for dehydratase activity" evidence="6">
    <location>
        <position position="4922"/>
    </location>
</feature>
<feature type="active site" description="Proton acceptor; for dehydratase activity" evidence="6">
    <location>
        <position position="3295"/>
    </location>
</feature>
<dbReference type="Gene3D" id="3.40.50.720">
    <property type="entry name" value="NAD(P)-binding Rossmann-like Domain"/>
    <property type="match status" value="5"/>
</dbReference>
<dbReference type="FunFam" id="1.10.1200.10:FF:000007">
    <property type="entry name" value="Probable polyketide synthase pks17"/>
    <property type="match status" value="4"/>
</dbReference>
<dbReference type="InterPro" id="IPR018201">
    <property type="entry name" value="Ketoacyl_synth_AS"/>
</dbReference>
<feature type="active site" description="Proton donor; for dehydratase activity" evidence="6">
    <location>
        <position position="6683"/>
    </location>
</feature>
<dbReference type="EMBL" id="JFBT01000001">
    <property type="protein sequence ID" value="EXG82142.1"/>
    <property type="molecule type" value="Genomic_DNA"/>
</dbReference>
<feature type="domain" description="Ketosynthase family 3 (KS3)" evidence="8">
    <location>
        <begin position="2424"/>
        <end position="2834"/>
    </location>
</feature>
<dbReference type="GO" id="GO:0031177">
    <property type="term" value="F:phosphopantetheine binding"/>
    <property type="evidence" value="ECO:0007669"/>
    <property type="project" value="InterPro"/>
</dbReference>
<dbReference type="GO" id="GO:0004312">
    <property type="term" value="F:fatty acid synthase activity"/>
    <property type="evidence" value="ECO:0007669"/>
    <property type="project" value="TreeGrafter"/>
</dbReference>
<feature type="domain" description="PKS/mFAS DH" evidence="9">
    <location>
        <begin position="4890"/>
        <end position="5170"/>
    </location>
</feature>
<dbReference type="Gene3D" id="3.30.70.3290">
    <property type="match status" value="4"/>
</dbReference>
<dbReference type="CDD" id="cd08956">
    <property type="entry name" value="KR_3_FAS_SDR_x"/>
    <property type="match status" value="5"/>
</dbReference>
<feature type="domain" description="Carrier" evidence="7">
    <location>
        <begin position="7195"/>
        <end position="7270"/>
    </location>
</feature>
<dbReference type="CDD" id="cd00833">
    <property type="entry name" value="PKS"/>
    <property type="match status" value="4"/>
</dbReference>
<comment type="caution">
    <text evidence="10">The sequence shown here is derived from an EMBL/GenBank/DDBJ whole genome shotgun (WGS) entry which is preliminary data.</text>
</comment>